<dbReference type="GO" id="GO:0005886">
    <property type="term" value="C:plasma membrane"/>
    <property type="evidence" value="ECO:0007669"/>
    <property type="project" value="TreeGrafter"/>
</dbReference>
<dbReference type="FunFam" id="1.10.510.10:FF:001023">
    <property type="entry name" value="Os07g0541700 protein"/>
    <property type="match status" value="1"/>
</dbReference>
<organism evidence="10 11">
    <name type="scientific">Arachis hypogaea</name>
    <name type="common">Peanut</name>
    <dbReference type="NCBI Taxonomy" id="3818"/>
    <lineage>
        <taxon>Eukaryota</taxon>
        <taxon>Viridiplantae</taxon>
        <taxon>Streptophyta</taxon>
        <taxon>Embryophyta</taxon>
        <taxon>Tracheophyta</taxon>
        <taxon>Spermatophyta</taxon>
        <taxon>Magnoliopsida</taxon>
        <taxon>eudicotyledons</taxon>
        <taxon>Gunneridae</taxon>
        <taxon>Pentapetalae</taxon>
        <taxon>rosids</taxon>
        <taxon>fabids</taxon>
        <taxon>Fabales</taxon>
        <taxon>Fabaceae</taxon>
        <taxon>Papilionoideae</taxon>
        <taxon>50 kb inversion clade</taxon>
        <taxon>dalbergioids sensu lato</taxon>
        <taxon>Dalbergieae</taxon>
        <taxon>Pterocarpus clade</taxon>
        <taxon>Arachis</taxon>
    </lineage>
</organism>
<dbReference type="AlphaFoldDB" id="A0A444Y3E8"/>
<comment type="caution">
    <text evidence="10">The sequence shown here is derived from an EMBL/GenBank/DDBJ whole genome shotgun (WGS) entry which is preliminary data.</text>
</comment>
<sequence>MKGYLSTNLFPIKVLTTSYLVGVARAILYLHEDSRMRIIHHDLKPNNILLDGEMNPKISDFGLARLVLVNQSRENTNRILGT</sequence>
<keyword evidence="5" id="KW-0418">Kinase</keyword>
<keyword evidence="3" id="KW-0808">Transferase</keyword>
<dbReference type="GO" id="GO:0004674">
    <property type="term" value="F:protein serine/threonine kinase activity"/>
    <property type="evidence" value="ECO:0007669"/>
    <property type="project" value="UniProtKB-KW"/>
</dbReference>
<evidence type="ECO:0000256" key="1">
    <source>
        <dbReference type="ARBA" id="ARBA00012513"/>
    </source>
</evidence>
<evidence type="ECO:0000256" key="8">
    <source>
        <dbReference type="ARBA" id="ARBA00048679"/>
    </source>
</evidence>
<dbReference type="GO" id="GO:0005524">
    <property type="term" value="F:ATP binding"/>
    <property type="evidence" value="ECO:0007669"/>
    <property type="project" value="UniProtKB-KW"/>
</dbReference>
<name>A0A444Y3E8_ARAHY</name>
<evidence type="ECO:0000256" key="6">
    <source>
        <dbReference type="ARBA" id="ARBA00022840"/>
    </source>
</evidence>
<dbReference type="InterPro" id="IPR011009">
    <property type="entry name" value="Kinase-like_dom_sf"/>
</dbReference>
<evidence type="ECO:0000313" key="10">
    <source>
        <dbReference type="EMBL" id="RYQ96454.1"/>
    </source>
</evidence>
<dbReference type="InterPro" id="IPR000719">
    <property type="entry name" value="Prot_kinase_dom"/>
</dbReference>
<dbReference type="Pfam" id="PF00069">
    <property type="entry name" value="Pkinase"/>
    <property type="match status" value="1"/>
</dbReference>
<dbReference type="PANTHER" id="PTHR27002">
    <property type="entry name" value="RECEPTOR-LIKE SERINE/THREONINE-PROTEIN KINASE SD1-8"/>
    <property type="match status" value="1"/>
</dbReference>
<proteinExistence type="predicted"/>
<dbReference type="InterPro" id="IPR008271">
    <property type="entry name" value="Ser/Thr_kinase_AS"/>
</dbReference>
<evidence type="ECO:0000313" key="11">
    <source>
        <dbReference type="Proteomes" id="UP000289738"/>
    </source>
</evidence>
<protein>
    <recommendedName>
        <fullName evidence="1">non-specific serine/threonine protein kinase</fullName>
        <ecNumber evidence="1">2.7.11.1</ecNumber>
    </recommendedName>
</protein>
<evidence type="ECO:0000256" key="5">
    <source>
        <dbReference type="ARBA" id="ARBA00022777"/>
    </source>
</evidence>
<accession>A0A444Y3E8</accession>
<evidence type="ECO:0000256" key="7">
    <source>
        <dbReference type="ARBA" id="ARBA00047899"/>
    </source>
</evidence>
<dbReference type="EC" id="2.7.11.1" evidence="1"/>
<evidence type="ECO:0000256" key="3">
    <source>
        <dbReference type="ARBA" id="ARBA00022679"/>
    </source>
</evidence>
<dbReference type="Proteomes" id="UP000289738">
    <property type="component" value="Chromosome B08"/>
</dbReference>
<comment type="catalytic activity">
    <reaction evidence="7">
        <text>L-threonyl-[protein] + ATP = O-phospho-L-threonyl-[protein] + ADP + H(+)</text>
        <dbReference type="Rhea" id="RHEA:46608"/>
        <dbReference type="Rhea" id="RHEA-COMP:11060"/>
        <dbReference type="Rhea" id="RHEA-COMP:11605"/>
        <dbReference type="ChEBI" id="CHEBI:15378"/>
        <dbReference type="ChEBI" id="CHEBI:30013"/>
        <dbReference type="ChEBI" id="CHEBI:30616"/>
        <dbReference type="ChEBI" id="CHEBI:61977"/>
        <dbReference type="ChEBI" id="CHEBI:456216"/>
        <dbReference type="EC" id="2.7.11.1"/>
    </reaction>
</comment>
<comment type="catalytic activity">
    <reaction evidence="8">
        <text>L-seryl-[protein] + ATP = O-phospho-L-seryl-[protein] + ADP + H(+)</text>
        <dbReference type="Rhea" id="RHEA:17989"/>
        <dbReference type="Rhea" id="RHEA-COMP:9863"/>
        <dbReference type="Rhea" id="RHEA-COMP:11604"/>
        <dbReference type="ChEBI" id="CHEBI:15378"/>
        <dbReference type="ChEBI" id="CHEBI:29999"/>
        <dbReference type="ChEBI" id="CHEBI:30616"/>
        <dbReference type="ChEBI" id="CHEBI:83421"/>
        <dbReference type="ChEBI" id="CHEBI:456216"/>
        <dbReference type="EC" id="2.7.11.1"/>
    </reaction>
</comment>
<keyword evidence="2" id="KW-0723">Serine/threonine-protein kinase</keyword>
<evidence type="ECO:0000256" key="4">
    <source>
        <dbReference type="ARBA" id="ARBA00022741"/>
    </source>
</evidence>
<dbReference type="PANTHER" id="PTHR27002:SF1104">
    <property type="entry name" value="CYSTEINE-RICH RECEPTOR-LIKE PROTEIN KINASE 27-RELATED"/>
    <property type="match status" value="1"/>
</dbReference>
<dbReference type="PROSITE" id="PS00108">
    <property type="entry name" value="PROTEIN_KINASE_ST"/>
    <property type="match status" value="1"/>
</dbReference>
<feature type="domain" description="Protein kinase" evidence="9">
    <location>
        <begin position="1"/>
        <end position="82"/>
    </location>
</feature>
<keyword evidence="11" id="KW-1185">Reference proteome</keyword>
<gene>
    <name evidence="10" type="ORF">Ahy_B08g092219</name>
</gene>
<keyword evidence="4" id="KW-0547">Nucleotide-binding</keyword>
<reference evidence="10 11" key="1">
    <citation type="submission" date="2019-01" db="EMBL/GenBank/DDBJ databases">
        <title>Sequencing of cultivated peanut Arachis hypogaea provides insights into genome evolution and oil improvement.</title>
        <authorList>
            <person name="Chen X."/>
        </authorList>
    </citation>
    <scope>NUCLEOTIDE SEQUENCE [LARGE SCALE GENOMIC DNA]</scope>
    <source>
        <strain evidence="11">cv. Fuhuasheng</strain>
        <tissue evidence="10">Leaves</tissue>
    </source>
</reference>
<keyword evidence="6" id="KW-0067">ATP-binding</keyword>
<evidence type="ECO:0000259" key="9">
    <source>
        <dbReference type="PROSITE" id="PS50011"/>
    </source>
</evidence>
<dbReference type="Gene3D" id="1.10.510.10">
    <property type="entry name" value="Transferase(Phosphotransferase) domain 1"/>
    <property type="match status" value="1"/>
</dbReference>
<dbReference type="STRING" id="3818.A0A444Y3E8"/>
<dbReference type="EMBL" id="SDMP01000018">
    <property type="protein sequence ID" value="RYQ96454.1"/>
    <property type="molecule type" value="Genomic_DNA"/>
</dbReference>
<evidence type="ECO:0000256" key="2">
    <source>
        <dbReference type="ARBA" id="ARBA00022527"/>
    </source>
</evidence>
<dbReference type="PROSITE" id="PS50011">
    <property type="entry name" value="PROTEIN_KINASE_DOM"/>
    <property type="match status" value="1"/>
</dbReference>
<dbReference type="SUPFAM" id="SSF56112">
    <property type="entry name" value="Protein kinase-like (PK-like)"/>
    <property type="match status" value="1"/>
</dbReference>